<name>A0A178LSW3_9CHLR</name>
<protein>
    <submittedName>
        <fullName evidence="5">Long-chain fatty acid--CoA ligase</fullName>
    </submittedName>
</protein>
<comment type="similarity">
    <text evidence="1">Belongs to the ATP-dependent AMP-binding enzyme family.</text>
</comment>
<proteinExistence type="inferred from homology"/>
<dbReference type="AlphaFoldDB" id="A0A178LSW3"/>
<dbReference type="PANTHER" id="PTHR43201">
    <property type="entry name" value="ACYL-COA SYNTHETASE"/>
    <property type="match status" value="1"/>
</dbReference>
<evidence type="ECO:0000256" key="1">
    <source>
        <dbReference type="ARBA" id="ARBA00006432"/>
    </source>
</evidence>
<dbReference type="InterPro" id="IPR025110">
    <property type="entry name" value="AMP-bd_C"/>
</dbReference>
<keyword evidence="6" id="KW-1185">Reference proteome</keyword>
<accession>A0A178LSW3</accession>
<dbReference type="RefSeq" id="WP_066791588.1">
    <property type="nucleotide sequence ID" value="NZ_LWQS01000125.1"/>
</dbReference>
<evidence type="ECO:0000313" key="5">
    <source>
        <dbReference type="EMBL" id="OAN36291.1"/>
    </source>
</evidence>
<dbReference type="Pfam" id="PF00501">
    <property type="entry name" value="AMP-binding"/>
    <property type="match status" value="1"/>
</dbReference>
<comment type="caution">
    <text evidence="5">The sequence shown here is derived from an EMBL/GenBank/DDBJ whole genome shotgun (WGS) entry which is preliminary data.</text>
</comment>
<dbReference type="PROSITE" id="PS00455">
    <property type="entry name" value="AMP_BINDING"/>
    <property type="match status" value="1"/>
</dbReference>
<keyword evidence="2 5" id="KW-0436">Ligase</keyword>
<organism evidence="5 6">
    <name type="scientific">Chloroflexus islandicus</name>
    <dbReference type="NCBI Taxonomy" id="1707952"/>
    <lineage>
        <taxon>Bacteria</taxon>
        <taxon>Bacillati</taxon>
        <taxon>Chloroflexota</taxon>
        <taxon>Chloroflexia</taxon>
        <taxon>Chloroflexales</taxon>
        <taxon>Chloroflexineae</taxon>
        <taxon>Chloroflexaceae</taxon>
        <taxon>Chloroflexus</taxon>
    </lineage>
</organism>
<dbReference type="SUPFAM" id="SSF56801">
    <property type="entry name" value="Acetyl-CoA synthetase-like"/>
    <property type="match status" value="1"/>
</dbReference>
<sequence length="502" mass="53718">MPPLPIVATLLRRAAAEPERPCLIVDGQPYAYPALAAAAAGWATRLQSLGLARGDRVALALPNTPAFIAAYFGAQLAGAAVVLVNPQYRHAELSHLLADSEPAIVVATDENEALLREAMPATPPRLIKPDATVFGAPPADFTVCTPPDPAEMALIAYTSGTTGRAKGAVHTHASLAANCDAIITAWRWTDRDRLLLMLPLFHVHGLGVGVHGTIRSGASLELHPRFDAEVALQRLADPAITLFFGVPTMYVRLVEAARRHGVPPHHVRLFVSGSAPLSPQTFADVAALFGQPILERYGMSETGMNLTNPYDGERRPGSVGMPFPGQEARIVDRDTRQPLPVGQIGEIQVRGPHLFQGYWRNPAATAAAFTADGWFNTGDLGFVDTDGYFHITGRSRDLIISGGYNIYPREVEEVLAQHPAVAECAVYGQPDPDLGEVPVAAVVIKPDTTVTATALIDHCRANLAAYKRPRAIRFVSALPRNALGKVQRHLLATDPPVAGEGL</sequence>
<dbReference type="InterPro" id="IPR020845">
    <property type="entry name" value="AMP-binding_CS"/>
</dbReference>
<dbReference type="GO" id="GO:0006631">
    <property type="term" value="P:fatty acid metabolic process"/>
    <property type="evidence" value="ECO:0007669"/>
    <property type="project" value="TreeGrafter"/>
</dbReference>
<dbReference type="FunFam" id="3.30.300.30:FF:000008">
    <property type="entry name" value="2,3-dihydroxybenzoate-AMP ligase"/>
    <property type="match status" value="1"/>
</dbReference>
<gene>
    <name evidence="5" type="ORF">A6A03_05935</name>
</gene>
<dbReference type="CDD" id="cd05941">
    <property type="entry name" value="MCS"/>
    <property type="match status" value="1"/>
</dbReference>
<evidence type="ECO:0000313" key="6">
    <source>
        <dbReference type="Proteomes" id="UP000078287"/>
    </source>
</evidence>
<dbReference type="Gene3D" id="3.40.50.12780">
    <property type="entry name" value="N-terminal domain of ligase-like"/>
    <property type="match status" value="1"/>
</dbReference>
<dbReference type="GO" id="GO:0031956">
    <property type="term" value="F:medium-chain fatty acid-CoA ligase activity"/>
    <property type="evidence" value="ECO:0007669"/>
    <property type="project" value="TreeGrafter"/>
</dbReference>
<evidence type="ECO:0000259" key="3">
    <source>
        <dbReference type="Pfam" id="PF00501"/>
    </source>
</evidence>
<feature type="domain" description="AMP-dependent synthetase/ligase" evidence="3">
    <location>
        <begin position="12"/>
        <end position="359"/>
    </location>
</feature>
<dbReference type="Proteomes" id="UP000078287">
    <property type="component" value="Unassembled WGS sequence"/>
</dbReference>
<evidence type="ECO:0000259" key="4">
    <source>
        <dbReference type="Pfam" id="PF13193"/>
    </source>
</evidence>
<dbReference type="STRING" id="1707952.A6A03_05935"/>
<dbReference type="Gene3D" id="3.30.300.30">
    <property type="match status" value="1"/>
</dbReference>
<dbReference type="InterPro" id="IPR000873">
    <property type="entry name" value="AMP-dep_synth/lig_dom"/>
</dbReference>
<dbReference type="Pfam" id="PF13193">
    <property type="entry name" value="AMP-binding_C"/>
    <property type="match status" value="1"/>
</dbReference>
<reference evidence="5 6" key="1">
    <citation type="submission" date="2016-04" db="EMBL/GenBank/DDBJ databases">
        <title>Chloroflexus islandicus sp. nov., a thermophilic filamentous anoxygenic phototrophic bacterium from geyser Strokkur (Iceland).</title>
        <authorList>
            <person name="Gaisin V.A."/>
            <person name="Kalashnikov A.M."/>
            <person name="Sukhacheva M.V."/>
            <person name="Grouzdev D.S."/>
            <person name="Ivanov T.M."/>
            <person name="Kuznetsov B."/>
            <person name="Gorlenko V.M."/>
        </authorList>
    </citation>
    <scope>NUCLEOTIDE SEQUENCE [LARGE SCALE GENOMIC DNA]</scope>
    <source>
        <strain evidence="6">isl-2</strain>
    </source>
</reference>
<dbReference type="OrthoDB" id="9781737at2"/>
<dbReference type="InterPro" id="IPR042099">
    <property type="entry name" value="ANL_N_sf"/>
</dbReference>
<dbReference type="PANTHER" id="PTHR43201:SF8">
    <property type="entry name" value="ACYL-COA SYNTHETASE FAMILY MEMBER 3"/>
    <property type="match status" value="1"/>
</dbReference>
<dbReference type="EMBL" id="LWQS01000125">
    <property type="protein sequence ID" value="OAN36291.1"/>
    <property type="molecule type" value="Genomic_DNA"/>
</dbReference>
<feature type="domain" description="AMP-binding enzyme C-terminal" evidence="4">
    <location>
        <begin position="410"/>
        <end position="485"/>
    </location>
</feature>
<dbReference type="InterPro" id="IPR045851">
    <property type="entry name" value="AMP-bd_C_sf"/>
</dbReference>
<evidence type="ECO:0000256" key="2">
    <source>
        <dbReference type="ARBA" id="ARBA00022598"/>
    </source>
</evidence>